<dbReference type="Proteomes" id="UP001456524">
    <property type="component" value="Unassembled WGS sequence"/>
</dbReference>
<dbReference type="Gene3D" id="3.90.1300.10">
    <property type="entry name" value="Amidase signature (AS) domain"/>
    <property type="match status" value="1"/>
</dbReference>
<evidence type="ECO:0000256" key="2">
    <source>
        <dbReference type="SAM" id="MobiDB-lite"/>
    </source>
</evidence>
<dbReference type="InterPro" id="IPR036928">
    <property type="entry name" value="AS_sf"/>
</dbReference>
<proteinExistence type="inferred from homology"/>
<feature type="region of interest" description="Disordered" evidence="2">
    <location>
        <begin position="1"/>
        <end position="35"/>
    </location>
</feature>
<dbReference type="PANTHER" id="PTHR11895:SF67">
    <property type="entry name" value="AMIDASE DOMAIN-CONTAINING PROTEIN"/>
    <property type="match status" value="1"/>
</dbReference>
<dbReference type="InterPro" id="IPR000120">
    <property type="entry name" value="Amidase"/>
</dbReference>
<name>A0ABR1XQ71_9PEZI</name>
<dbReference type="InterPro" id="IPR020556">
    <property type="entry name" value="Amidase_CS"/>
</dbReference>
<protein>
    <submittedName>
        <fullName evidence="4">Amidase signature domain-containing protein</fullName>
    </submittedName>
</protein>
<dbReference type="InterPro" id="IPR023631">
    <property type="entry name" value="Amidase_dom"/>
</dbReference>
<comment type="similarity">
    <text evidence="1">Belongs to the amidase family.</text>
</comment>
<feature type="domain" description="Amidase" evidence="3">
    <location>
        <begin position="153"/>
        <end position="567"/>
    </location>
</feature>
<feature type="compositionally biased region" description="Low complexity" evidence="2">
    <location>
        <begin position="100"/>
        <end position="110"/>
    </location>
</feature>
<sequence>MSGQEENAPFTEPTAYNYPEPKATNKPFEQPDEPKNPVVRGLPLYYGASLISSLGIVQEFLWKNTGFGRLRDSSELNDVEPRYNPTVIPVPSTNASSSQPATPADAPRVPAADADGRFYTVYDYHEAYKTGKVTPTRVAEVLLPLIRRDVEKPSEHSKAWLDVRPDLIMAAAAASTQRYKEGKPLGLLDGVPVTVKDEVDLAGHRKSIGTTHDYTNKEDATSFCVMQWEEEGAVIFGKSSMHELGLDTTNNNPNHGTPLNPYNSHYYTGGSSGGSGYAVGSGLIPLALGADGGGSIRIPSQYCGIFGIKTSHGRVSLRPTSSLAKSTGVIGPMAANMADLEIGYRTLAQPDRLNPTSARFPPPPTSINLRASRPKVLGICKPWFDRADAPVKERCKAALDHLVQTQGYSVIDISLPNLAAGQSAHALTILAEIGSGTPSLAGLTAPNKILLSVGAHASGIDFLAAQKLRNLLMQHLAHLYRAHPGLLIVTPTTPNAGWHISGGAADLSYGVSDGNRSIRSMEYVWLANFTGCPAIQAPVGYADPAEGDGPVPVGLMAMGEWGDEETCIAFGYDVEAWLNGGLKGGRRRPDKWVDVLALAAEKMASAEAEGEGESESEVSGKL</sequence>
<dbReference type="PANTHER" id="PTHR11895">
    <property type="entry name" value="TRANSAMIDASE"/>
    <property type="match status" value="1"/>
</dbReference>
<gene>
    <name evidence="4" type="ORF">IWX90DRAFT_241136</name>
</gene>
<organism evidence="4 5">
    <name type="scientific">Phyllosticta citrichinensis</name>
    <dbReference type="NCBI Taxonomy" id="1130410"/>
    <lineage>
        <taxon>Eukaryota</taxon>
        <taxon>Fungi</taxon>
        <taxon>Dikarya</taxon>
        <taxon>Ascomycota</taxon>
        <taxon>Pezizomycotina</taxon>
        <taxon>Dothideomycetes</taxon>
        <taxon>Dothideomycetes incertae sedis</taxon>
        <taxon>Botryosphaeriales</taxon>
        <taxon>Phyllostictaceae</taxon>
        <taxon>Phyllosticta</taxon>
    </lineage>
</organism>
<evidence type="ECO:0000313" key="5">
    <source>
        <dbReference type="Proteomes" id="UP001456524"/>
    </source>
</evidence>
<dbReference type="PROSITE" id="PS00571">
    <property type="entry name" value="AMIDASES"/>
    <property type="match status" value="1"/>
</dbReference>
<accession>A0ABR1XQ71</accession>
<feature type="region of interest" description="Disordered" evidence="2">
    <location>
        <begin position="81"/>
        <end position="110"/>
    </location>
</feature>
<evidence type="ECO:0000259" key="3">
    <source>
        <dbReference type="Pfam" id="PF01425"/>
    </source>
</evidence>
<reference evidence="4 5" key="1">
    <citation type="journal article" date="2022" name="G3 (Bethesda)">
        <title>Enemy or ally: a genomic approach to elucidate the lifestyle of Phyllosticta citrichinaensis.</title>
        <authorList>
            <person name="Buijs V.A."/>
            <person name="Groenewald J.Z."/>
            <person name="Haridas S."/>
            <person name="LaButti K.M."/>
            <person name="Lipzen A."/>
            <person name="Martin F.M."/>
            <person name="Barry K."/>
            <person name="Grigoriev I.V."/>
            <person name="Crous P.W."/>
            <person name="Seidl M.F."/>
        </authorList>
    </citation>
    <scope>NUCLEOTIDE SEQUENCE [LARGE SCALE GENOMIC DNA]</scope>
    <source>
        <strain evidence="4 5">CBS 129764</strain>
    </source>
</reference>
<dbReference type="Pfam" id="PF01425">
    <property type="entry name" value="Amidase"/>
    <property type="match status" value="1"/>
</dbReference>
<evidence type="ECO:0000256" key="1">
    <source>
        <dbReference type="ARBA" id="ARBA00009199"/>
    </source>
</evidence>
<dbReference type="EMBL" id="JBBWUH010000006">
    <property type="protein sequence ID" value="KAK8163837.1"/>
    <property type="molecule type" value="Genomic_DNA"/>
</dbReference>
<evidence type="ECO:0000313" key="4">
    <source>
        <dbReference type="EMBL" id="KAK8163837.1"/>
    </source>
</evidence>
<keyword evidence="5" id="KW-1185">Reference proteome</keyword>
<dbReference type="SUPFAM" id="SSF75304">
    <property type="entry name" value="Amidase signature (AS) enzymes"/>
    <property type="match status" value="1"/>
</dbReference>
<comment type="caution">
    <text evidence="4">The sequence shown here is derived from an EMBL/GenBank/DDBJ whole genome shotgun (WGS) entry which is preliminary data.</text>
</comment>